<sequence>MLQPATKAQTHLSCDCQPPDNSIKSHPQTPMTFWLINHSTPETMFLFPWNNHENKFGAPCPPHGLLRALLGARDCAGADPCDSLVNRSVLRAQSELLGSMRICLPYIFPVIAVRALQRRGCLTAGGIGRR</sequence>
<gene>
    <name evidence="1" type="ORF">AVEN_60458_1</name>
</gene>
<dbReference type="Proteomes" id="UP000499080">
    <property type="component" value="Unassembled WGS sequence"/>
</dbReference>
<keyword evidence="2" id="KW-1185">Reference proteome</keyword>
<protein>
    <submittedName>
        <fullName evidence="1">Uncharacterized protein</fullName>
    </submittedName>
</protein>
<dbReference type="AlphaFoldDB" id="A0A4Y2KCP0"/>
<accession>A0A4Y2KCP0</accession>
<name>A0A4Y2KCP0_ARAVE</name>
<evidence type="ECO:0000313" key="1">
    <source>
        <dbReference type="EMBL" id="GBM99112.1"/>
    </source>
</evidence>
<evidence type="ECO:0000313" key="2">
    <source>
        <dbReference type="Proteomes" id="UP000499080"/>
    </source>
</evidence>
<dbReference type="OrthoDB" id="10270127at2759"/>
<organism evidence="1 2">
    <name type="scientific">Araneus ventricosus</name>
    <name type="common">Orbweaver spider</name>
    <name type="synonym">Epeira ventricosa</name>
    <dbReference type="NCBI Taxonomy" id="182803"/>
    <lineage>
        <taxon>Eukaryota</taxon>
        <taxon>Metazoa</taxon>
        <taxon>Ecdysozoa</taxon>
        <taxon>Arthropoda</taxon>
        <taxon>Chelicerata</taxon>
        <taxon>Arachnida</taxon>
        <taxon>Araneae</taxon>
        <taxon>Araneomorphae</taxon>
        <taxon>Entelegynae</taxon>
        <taxon>Araneoidea</taxon>
        <taxon>Araneidae</taxon>
        <taxon>Araneus</taxon>
    </lineage>
</organism>
<proteinExistence type="predicted"/>
<comment type="caution">
    <text evidence="1">The sequence shown here is derived from an EMBL/GenBank/DDBJ whole genome shotgun (WGS) entry which is preliminary data.</text>
</comment>
<reference evidence="1 2" key="1">
    <citation type="journal article" date="2019" name="Sci. Rep.">
        <title>Orb-weaving spider Araneus ventricosus genome elucidates the spidroin gene catalogue.</title>
        <authorList>
            <person name="Kono N."/>
            <person name="Nakamura H."/>
            <person name="Ohtoshi R."/>
            <person name="Moran D.A.P."/>
            <person name="Shinohara A."/>
            <person name="Yoshida Y."/>
            <person name="Fujiwara M."/>
            <person name="Mori M."/>
            <person name="Tomita M."/>
            <person name="Arakawa K."/>
        </authorList>
    </citation>
    <scope>NUCLEOTIDE SEQUENCE [LARGE SCALE GENOMIC DNA]</scope>
</reference>
<dbReference type="EMBL" id="BGPR01004391">
    <property type="protein sequence ID" value="GBM99112.1"/>
    <property type="molecule type" value="Genomic_DNA"/>
</dbReference>